<evidence type="ECO:0000256" key="2">
    <source>
        <dbReference type="ARBA" id="ARBA00006304"/>
    </source>
</evidence>
<evidence type="ECO:0000256" key="5">
    <source>
        <dbReference type="ARBA" id="ARBA00022729"/>
    </source>
</evidence>
<feature type="chain" id="PRO_5022668461" description="Type IV pilus biogenesis and competence protein PilQ" evidence="13">
    <location>
        <begin position="26"/>
        <end position="701"/>
    </location>
</feature>
<dbReference type="PANTHER" id="PTHR30604:SF1">
    <property type="entry name" value="DNA UTILIZATION PROTEIN HOFQ"/>
    <property type="match status" value="1"/>
</dbReference>
<comment type="subunit">
    <text evidence="11">Homododecamer. Tetramer of trimer.</text>
</comment>
<evidence type="ECO:0000256" key="3">
    <source>
        <dbReference type="ARBA" id="ARBA00014124"/>
    </source>
</evidence>
<evidence type="ECO:0000259" key="14">
    <source>
        <dbReference type="SMART" id="SM00965"/>
    </source>
</evidence>
<dbReference type="PRINTS" id="PR00811">
    <property type="entry name" value="BCTERIALGSPD"/>
</dbReference>
<dbReference type="InterPro" id="IPR051808">
    <property type="entry name" value="Type_IV_pilus_biogenesis"/>
</dbReference>
<dbReference type="GO" id="GO:0009279">
    <property type="term" value="C:cell outer membrane"/>
    <property type="evidence" value="ECO:0007669"/>
    <property type="project" value="UniProtKB-SubCell"/>
</dbReference>
<dbReference type="SMART" id="SM00965">
    <property type="entry name" value="STN"/>
    <property type="match status" value="1"/>
</dbReference>
<dbReference type="Pfam" id="PF07660">
    <property type="entry name" value="STN"/>
    <property type="match status" value="1"/>
</dbReference>
<feature type="domain" description="Secretin/TonB short N-terminal" evidence="14">
    <location>
        <begin position="302"/>
        <end position="350"/>
    </location>
</feature>
<proteinExistence type="inferred from homology"/>
<evidence type="ECO:0000313" key="15">
    <source>
        <dbReference type="EMBL" id="QEL63799.1"/>
    </source>
</evidence>
<evidence type="ECO:0000256" key="9">
    <source>
        <dbReference type="ARBA" id="ARBA00023287"/>
    </source>
</evidence>
<dbReference type="InterPro" id="IPR004846">
    <property type="entry name" value="T2SS/T3SS_dom"/>
</dbReference>
<dbReference type="Gene3D" id="3.30.1370.130">
    <property type="match status" value="1"/>
</dbReference>
<dbReference type="InterPro" id="IPR011662">
    <property type="entry name" value="Secretin/TonB_short_N"/>
</dbReference>
<keyword evidence="6" id="KW-0653">Protein transport</keyword>
<dbReference type="KEGG" id="otr:OTERR_03230"/>
<evidence type="ECO:0000256" key="13">
    <source>
        <dbReference type="SAM" id="SignalP"/>
    </source>
</evidence>
<keyword evidence="16" id="KW-1185">Reference proteome</keyword>
<dbReference type="Gene3D" id="3.30.1370.120">
    <property type="match status" value="1"/>
</dbReference>
<dbReference type="NCBIfam" id="TIGR02515">
    <property type="entry name" value="IV_pilus_PilQ"/>
    <property type="match status" value="1"/>
</dbReference>
<keyword evidence="5 13" id="KW-0732">Signal</keyword>
<reference evidence="15 16" key="1">
    <citation type="submission" date="2017-07" db="EMBL/GenBank/DDBJ databases">
        <title>Complete genome sequence of Oryzomicrobium terrae TPP412.</title>
        <authorList>
            <person name="Chiu L.-W."/>
            <person name="Lo K.-J."/>
            <person name="Tsai Y.-M."/>
            <person name="Lin S.-S."/>
            <person name="Kuo C.-H."/>
            <person name="Liu C.-T."/>
        </authorList>
    </citation>
    <scope>NUCLEOTIDE SEQUENCE [LARGE SCALE GENOMIC DNA]</scope>
    <source>
        <strain evidence="15 16">TPP412</strain>
    </source>
</reference>
<dbReference type="InterPro" id="IPR004845">
    <property type="entry name" value="T2SS_GspD_CS"/>
</dbReference>
<dbReference type="InterPro" id="IPR021731">
    <property type="entry name" value="AMIN_dom"/>
</dbReference>
<dbReference type="Gene3D" id="2.60.40.3470">
    <property type="match status" value="1"/>
</dbReference>
<evidence type="ECO:0000256" key="12">
    <source>
        <dbReference type="RuleBase" id="RU004004"/>
    </source>
</evidence>
<evidence type="ECO:0000256" key="6">
    <source>
        <dbReference type="ARBA" id="ARBA00022927"/>
    </source>
</evidence>
<comment type="function">
    <text evidence="10">Required for type IV pilus biogenesis and competence. Could function as a pore for exit of the pilus but also as a channel for entry of heme and antimicrobial agents and uptake of transforming DNA.</text>
</comment>
<evidence type="ECO:0000256" key="4">
    <source>
        <dbReference type="ARBA" id="ARBA00022448"/>
    </source>
</evidence>
<dbReference type="EMBL" id="CP022579">
    <property type="protein sequence ID" value="QEL63799.1"/>
    <property type="molecule type" value="Genomic_DNA"/>
</dbReference>
<dbReference type="RefSeq" id="WP_149424650.1">
    <property type="nucleotide sequence ID" value="NZ_CP022579.1"/>
</dbReference>
<evidence type="ECO:0000256" key="7">
    <source>
        <dbReference type="ARBA" id="ARBA00023136"/>
    </source>
</evidence>
<accession>A0A5C1E5G6</accession>
<dbReference type="GO" id="GO:0009306">
    <property type="term" value="P:protein secretion"/>
    <property type="evidence" value="ECO:0007669"/>
    <property type="project" value="InterPro"/>
</dbReference>
<evidence type="ECO:0000256" key="11">
    <source>
        <dbReference type="ARBA" id="ARBA00025897"/>
    </source>
</evidence>
<evidence type="ECO:0000256" key="1">
    <source>
        <dbReference type="ARBA" id="ARBA00004442"/>
    </source>
</evidence>
<dbReference type="InterPro" id="IPR005644">
    <property type="entry name" value="NolW-like"/>
</dbReference>
<gene>
    <name evidence="15" type="primary">pilQ</name>
    <name evidence="15" type="ORF">OTERR_03230</name>
</gene>
<keyword evidence="7" id="KW-0472">Membrane</keyword>
<dbReference type="GO" id="GO:0030420">
    <property type="term" value="P:establishment of competence for transformation"/>
    <property type="evidence" value="ECO:0007669"/>
    <property type="project" value="UniProtKB-KW"/>
</dbReference>
<sequence>MIRKWLSAIAAAVAVLAMSSGSGGAAEEKAGQNRIEALNVTQQGGEILMKLTFRDPLASPPVGFSIANPARIALDFSGVVNGLGRNSQVLNEGDLLSANLVETPAKTRLVLNLGRNMTYQTRVDGNNLLVSLQAVQTGAGAVTQTRFAEPRAAQVRHAVRDINFRRGKDGEGRVVVDLSDPDVGIDIRQQGAVLLVDIQKATLPDSLKTRFDVTDFATPITNVAAVQKGDNVQLTITPRGLWEHNAYQAENQFVVEVKQIVENPNKLTQGSKLGYQGPKVSISYHNGDVRQLLRVMAEELGLNAVISETVAGNTTLVLKDVPADQVLDIIFQQKGLDMRRNGNVILIAPRDEIATREKLELESKQQIGDLEAVRQESYQLNYAKAPDVVKLLNDHLSKKGKTSFDPRTNILFVSDTPSRQEDVRKLISTVDKPVRQVMIEAKIVEAEDTFQRNLGIRLGVGGALGGKTTSTGRSQLYVGGTAQSAASFSGLSTDIAKIPTDFNINLPAGNIGGAQSGALSFVLYNSGATRFLDLEVSALEADGRGKVISSPRVVTADQVEALIEQGVEIPYQQATSSGATAVSFRKANLSLKVKPQITPDGKITLSVDVNKDTPNTQLTTGTGVAIDTKHVKTEVLVENGGTVVIGGIYQQTLRDTRNQIPFLGDLPIIGFLFRQTTKVDNKTELLVFITPKVISESLNLR</sequence>
<dbReference type="PROSITE" id="PS00875">
    <property type="entry name" value="T2SP_D"/>
    <property type="match status" value="1"/>
</dbReference>
<protein>
    <recommendedName>
        <fullName evidence="3">Type IV pilus biogenesis and competence protein PilQ</fullName>
    </recommendedName>
</protein>
<keyword evidence="9" id="KW-0178">Competence</keyword>
<dbReference type="InterPro" id="IPR038591">
    <property type="entry name" value="NolW-like_sf"/>
</dbReference>
<keyword evidence="8" id="KW-0998">Cell outer membrane</keyword>
<evidence type="ECO:0000256" key="10">
    <source>
        <dbReference type="ARBA" id="ARBA00024678"/>
    </source>
</evidence>
<name>A0A5C1E5G6_9RHOO</name>
<dbReference type="InterPro" id="IPR013355">
    <property type="entry name" value="Pilus_4_PilQ"/>
</dbReference>
<dbReference type="Proteomes" id="UP000323671">
    <property type="component" value="Chromosome"/>
</dbReference>
<dbReference type="InterPro" id="IPR001775">
    <property type="entry name" value="GspD/PilQ"/>
</dbReference>
<dbReference type="Pfam" id="PF11741">
    <property type="entry name" value="AMIN"/>
    <property type="match status" value="1"/>
</dbReference>
<feature type="signal peptide" evidence="13">
    <location>
        <begin position="1"/>
        <end position="25"/>
    </location>
</feature>
<evidence type="ECO:0000313" key="16">
    <source>
        <dbReference type="Proteomes" id="UP000323671"/>
    </source>
</evidence>
<dbReference type="Pfam" id="PF00263">
    <property type="entry name" value="Secretin"/>
    <property type="match status" value="1"/>
</dbReference>
<organism evidence="15 16">
    <name type="scientific">Oryzomicrobium terrae</name>
    <dbReference type="NCBI Taxonomy" id="1735038"/>
    <lineage>
        <taxon>Bacteria</taxon>
        <taxon>Pseudomonadati</taxon>
        <taxon>Pseudomonadota</taxon>
        <taxon>Betaproteobacteria</taxon>
        <taxon>Rhodocyclales</taxon>
        <taxon>Rhodocyclaceae</taxon>
        <taxon>Oryzomicrobium</taxon>
    </lineage>
</organism>
<comment type="subcellular location">
    <subcellularLocation>
        <location evidence="1 12">Cell outer membrane</location>
    </subcellularLocation>
</comment>
<dbReference type="Pfam" id="PF03958">
    <property type="entry name" value="Secretin_N"/>
    <property type="match status" value="1"/>
</dbReference>
<keyword evidence="4 12" id="KW-0813">Transport</keyword>
<dbReference type="PANTHER" id="PTHR30604">
    <property type="entry name" value="PROTEIN TRANSPORT PROTEIN HOFQ"/>
    <property type="match status" value="1"/>
</dbReference>
<comment type="similarity">
    <text evidence="2">Belongs to the bacterial secretin family. PilQ subfamily.</text>
</comment>
<dbReference type="AlphaFoldDB" id="A0A5C1E5G6"/>
<evidence type="ECO:0000256" key="8">
    <source>
        <dbReference type="ARBA" id="ARBA00023237"/>
    </source>
</evidence>